<accession>A0AAV6HG25</accession>
<sequence length="69" mass="7882">MHREFQIVLPIRSGSAGWREEFVSMIGVLLEGEHYAAGIQQTTRPGDWRRRGLGYGEDERLETGGKDDY</sequence>
<evidence type="ECO:0000313" key="3">
    <source>
        <dbReference type="Proteomes" id="UP000823561"/>
    </source>
</evidence>
<protein>
    <submittedName>
        <fullName evidence="2">Uncharacterized protein</fullName>
    </submittedName>
</protein>
<proteinExistence type="predicted"/>
<dbReference type="EMBL" id="JADWDJ010000002">
    <property type="protein sequence ID" value="KAG5284881.1"/>
    <property type="molecule type" value="Genomic_DNA"/>
</dbReference>
<name>A0AAV6HG25_9TELE</name>
<feature type="compositionally biased region" description="Basic and acidic residues" evidence="1">
    <location>
        <begin position="57"/>
        <end position="69"/>
    </location>
</feature>
<dbReference type="Proteomes" id="UP000823561">
    <property type="component" value="Chromosome 2"/>
</dbReference>
<gene>
    <name evidence="2" type="ORF">AALO_G00031540</name>
</gene>
<evidence type="ECO:0000313" key="2">
    <source>
        <dbReference type="EMBL" id="KAG5284881.1"/>
    </source>
</evidence>
<feature type="region of interest" description="Disordered" evidence="1">
    <location>
        <begin position="45"/>
        <end position="69"/>
    </location>
</feature>
<comment type="caution">
    <text evidence="2">The sequence shown here is derived from an EMBL/GenBank/DDBJ whole genome shotgun (WGS) entry which is preliminary data.</text>
</comment>
<organism evidence="2 3">
    <name type="scientific">Alosa alosa</name>
    <name type="common">allis shad</name>
    <dbReference type="NCBI Taxonomy" id="278164"/>
    <lineage>
        <taxon>Eukaryota</taxon>
        <taxon>Metazoa</taxon>
        <taxon>Chordata</taxon>
        <taxon>Craniata</taxon>
        <taxon>Vertebrata</taxon>
        <taxon>Euteleostomi</taxon>
        <taxon>Actinopterygii</taxon>
        <taxon>Neopterygii</taxon>
        <taxon>Teleostei</taxon>
        <taxon>Clupei</taxon>
        <taxon>Clupeiformes</taxon>
        <taxon>Clupeoidei</taxon>
        <taxon>Clupeidae</taxon>
        <taxon>Alosa</taxon>
    </lineage>
</organism>
<keyword evidence="3" id="KW-1185">Reference proteome</keyword>
<reference evidence="2" key="1">
    <citation type="submission" date="2020-10" db="EMBL/GenBank/DDBJ databases">
        <title>Chromosome-scale genome assembly of the Allis shad, Alosa alosa.</title>
        <authorList>
            <person name="Margot Z."/>
            <person name="Christophe K."/>
            <person name="Cabau C."/>
            <person name="Louis A."/>
            <person name="Berthelot C."/>
            <person name="Parey E."/>
            <person name="Roest Crollius H."/>
            <person name="Montfort J."/>
            <person name="Robinson-Rechavi M."/>
            <person name="Bucao C."/>
            <person name="Bouchez O."/>
            <person name="Gislard M."/>
            <person name="Lluch J."/>
            <person name="Milhes M."/>
            <person name="Lampietro C."/>
            <person name="Lopez Roques C."/>
            <person name="Donnadieu C."/>
            <person name="Braasch I."/>
            <person name="Desvignes T."/>
            <person name="Postlethwait J."/>
            <person name="Bobe J."/>
            <person name="Guiguen Y."/>
        </authorList>
    </citation>
    <scope>NUCLEOTIDE SEQUENCE</scope>
    <source>
        <strain evidence="2">M-15738</strain>
        <tissue evidence="2">Blood</tissue>
    </source>
</reference>
<evidence type="ECO:0000256" key="1">
    <source>
        <dbReference type="SAM" id="MobiDB-lite"/>
    </source>
</evidence>
<dbReference type="AlphaFoldDB" id="A0AAV6HG25"/>